<dbReference type="InterPro" id="IPR013482">
    <property type="entry name" value="Molybde_CF_guanTrfase"/>
</dbReference>
<evidence type="ECO:0000313" key="10">
    <source>
        <dbReference type="EMBL" id="APA00284.1"/>
    </source>
</evidence>
<comment type="function">
    <text evidence="8">Transfers a GMP moiety from GTP to Mo-molybdopterin (Mo-MPT) cofactor (Moco or molybdenum cofactor) to form Mo-molybdopterin guanine dinucleotide (Mo-MGD) cofactor.</text>
</comment>
<keyword evidence="10" id="KW-0548">Nucleotidyltransferase</keyword>
<dbReference type="GO" id="GO:0005525">
    <property type="term" value="F:GTP binding"/>
    <property type="evidence" value="ECO:0007669"/>
    <property type="project" value="UniProtKB-UniRule"/>
</dbReference>
<accession>A0A1D9PCI7</accession>
<keyword evidence="11" id="KW-1185">Reference proteome</keyword>
<comment type="caution">
    <text evidence="8">Lacks conserved residue(s) required for the propagation of feature annotation.</text>
</comment>
<dbReference type="InterPro" id="IPR025877">
    <property type="entry name" value="MobA-like_NTP_Trfase"/>
</dbReference>
<dbReference type="Pfam" id="PF12804">
    <property type="entry name" value="NTP_transf_3"/>
    <property type="match status" value="1"/>
</dbReference>
<feature type="binding site" evidence="8">
    <location>
        <position position="94"/>
    </location>
    <ligand>
        <name>Mg(2+)</name>
        <dbReference type="ChEBI" id="CHEBI:18420"/>
    </ligand>
</feature>
<evidence type="ECO:0000256" key="1">
    <source>
        <dbReference type="ARBA" id="ARBA00022490"/>
    </source>
</evidence>
<gene>
    <name evidence="8" type="primary">mobA</name>
    <name evidence="10" type="ORF">BIW12_13095</name>
</gene>
<dbReference type="InterPro" id="IPR029044">
    <property type="entry name" value="Nucleotide-diphossugar_trans"/>
</dbReference>
<dbReference type="EMBL" id="CP017774">
    <property type="protein sequence ID" value="APA00284.1"/>
    <property type="molecule type" value="Genomic_DNA"/>
</dbReference>
<keyword evidence="5 8" id="KW-0460">Magnesium</keyword>
<dbReference type="PANTHER" id="PTHR19136">
    <property type="entry name" value="MOLYBDENUM COFACTOR GUANYLYLTRANSFERASE"/>
    <property type="match status" value="1"/>
</dbReference>
<reference evidence="10 11" key="1">
    <citation type="submission" date="2016-10" db="EMBL/GenBank/DDBJ databases">
        <title>Complete Genome Sequence of Flavobacterium sp. PK15.</title>
        <authorList>
            <person name="Ekwe A."/>
            <person name="Kim S.B."/>
        </authorList>
    </citation>
    <scope>NUCLEOTIDE SEQUENCE [LARGE SCALE GENOMIC DNA]</scope>
    <source>
        <strain evidence="10 11">PK15</strain>
    </source>
</reference>
<feature type="binding site" evidence="8">
    <location>
        <position position="94"/>
    </location>
    <ligand>
        <name>GTP</name>
        <dbReference type="ChEBI" id="CHEBI:37565"/>
    </ligand>
</feature>
<comment type="similarity">
    <text evidence="8">Belongs to the MobA family.</text>
</comment>
<feature type="domain" description="MobA-like NTP transferase" evidence="9">
    <location>
        <begin position="8"/>
        <end position="157"/>
    </location>
</feature>
<evidence type="ECO:0000313" key="11">
    <source>
        <dbReference type="Proteomes" id="UP000178198"/>
    </source>
</evidence>
<comment type="catalytic activity">
    <reaction evidence="8">
        <text>Mo-molybdopterin + GTP + H(+) = Mo-molybdopterin guanine dinucleotide + diphosphate</text>
        <dbReference type="Rhea" id="RHEA:34243"/>
        <dbReference type="ChEBI" id="CHEBI:15378"/>
        <dbReference type="ChEBI" id="CHEBI:33019"/>
        <dbReference type="ChEBI" id="CHEBI:37565"/>
        <dbReference type="ChEBI" id="CHEBI:71302"/>
        <dbReference type="ChEBI" id="CHEBI:71310"/>
        <dbReference type="EC" id="2.7.7.77"/>
    </reaction>
</comment>
<dbReference type="OrthoDB" id="9788394at2"/>
<keyword evidence="1 8" id="KW-0963">Cytoplasm</keyword>
<sequence length="190" mass="21433">MKKVTVSILCGGKSSRMQSEKGLVLFQGTPFIEHIIEAFLPISNEIQLVTNTSDYDYLPYKKIKDIELDKGPIGGIYSALVHSESEINLILSCDIPLISTELLSELITKHTTDFDVSVFSDANKIHPLIGIYSKKIIPILKKAIEENDLKMMRLLEKVNHQIIEVAGERSEQFRNINSLAELNELNTNLY</sequence>
<keyword evidence="7 8" id="KW-0501">Molybdenum cofactor biosynthesis</keyword>
<comment type="domain">
    <text evidence="8">The N-terminal domain determines nucleotide recognition and specific binding, while the C-terminal domain determines the specific binding to the target protein.</text>
</comment>
<dbReference type="GO" id="GO:0046872">
    <property type="term" value="F:metal ion binding"/>
    <property type="evidence" value="ECO:0007669"/>
    <property type="project" value="UniProtKB-KW"/>
</dbReference>
<evidence type="ECO:0000259" key="9">
    <source>
        <dbReference type="Pfam" id="PF12804"/>
    </source>
</evidence>
<feature type="binding site" evidence="8">
    <location>
        <position position="65"/>
    </location>
    <ligand>
        <name>GTP</name>
        <dbReference type="ChEBI" id="CHEBI:37565"/>
    </ligand>
</feature>
<dbReference type="SUPFAM" id="SSF53448">
    <property type="entry name" value="Nucleotide-diphospho-sugar transferases"/>
    <property type="match status" value="1"/>
</dbReference>
<dbReference type="GO" id="GO:0005737">
    <property type="term" value="C:cytoplasm"/>
    <property type="evidence" value="ECO:0007669"/>
    <property type="project" value="UniProtKB-SubCell"/>
</dbReference>
<dbReference type="Gene3D" id="3.90.550.10">
    <property type="entry name" value="Spore Coat Polysaccharide Biosynthesis Protein SpsA, Chain A"/>
    <property type="match status" value="1"/>
</dbReference>
<dbReference type="AlphaFoldDB" id="A0A1D9PCI7"/>
<comment type="cofactor">
    <cofactor evidence="8">
        <name>Mg(2+)</name>
        <dbReference type="ChEBI" id="CHEBI:18420"/>
    </cofactor>
</comment>
<dbReference type="PANTHER" id="PTHR19136:SF81">
    <property type="entry name" value="MOLYBDENUM COFACTOR GUANYLYLTRANSFERASE"/>
    <property type="match status" value="1"/>
</dbReference>
<dbReference type="HAMAP" id="MF_00316">
    <property type="entry name" value="MobA"/>
    <property type="match status" value="1"/>
</dbReference>
<evidence type="ECO:0000256" key="8">
    <source>
        <dbReference type="HAMAP-Rule" id="MF_00316"/>
    </source>
</evidence>
<proteinExistence type="inferred from homology"/>
<dbReference type="CDD" id="cd02503">
    <property type="entry name" value="MobA"/>
    <property type="match status" value="1"/>
</dbReference>
<feature type="binding site" evidence="8">
    <location>
        <position position="21"/>
    </location>
    <ligand>
        <name>GTP</name>
        <dbReference type="ChEBI" id="CHEBI:37565"/>
    </ligand>
</feature>
<dbReference type="RefSeq" id="WP_071185522.1">
    <property type="nucleotide sequence ID" value="NZ_CP017774.1"/>
</dbReference>
<evidence type="ECO:0000256" key="5">
    <source>
        <dbReference type="ARBA" id="ARBA00022842"/>
    </source>
</evidence>
<dbReference type="Proteomes" id="UP000178198">
    <property type="component" value="Chromosome"/>
</dbReference>
<organism evidence="10 11">
    <name type="scientific">Flavobacterium commune</name>
    <dbReference type="NCBI Taxonomy" id="1306519"/>
    <lineage>
        <taxon>Bacteria</taxon>
        <taxon>Pseudomonadati</taxon>
        <taxon>Bacteroidota</taxon>
        <taxon>Flavobacteriia</taxon>
        <taxon>Flavobacteriales</taxon>
        <taxon>Flavobacteriaceae</taxon>
        <taxon>Flavobacterium</taxon>
    </lineage>
</organism>
<name>A0A1D9PCI7_9FLAO</name>
<protein>
    <recommendedName>
        <fullName evidence="8">Probable molybdenum cofactor guanylyltransferase</fullName>
        <shortName evidence="8">MoCo guanylyltransferase</shortName>
        <ecNumber evidence="8">2.7.7.77</ecNumber>
    </recommendedName>
    <alternativeName>
        <fullName evidence="8">GTP:molybdopterin guanylyltransferase</fullName>
    </alternativeName>
    <alternativeName>
        <fullName evidence="8">Mo-MPT guanylyltransferase</fullName>
    </alternativeName>
    <alternativeName>
        <fullName evidence="8">Molybdopterin guanylyltransferase</fullName>
    </alternativeName>
    <alternativeName>
        <fullName evidence="8">Molybdopterin-guanine dinucleotide synthase</fullName>
        <shortName evidence="8">MGD synthase</shortName>
    </alternativeName>
</protein>
<dbReference type="EC" id="2.7.7.77" evidence="8"/>
<dbReference type="STRING" id="1306519.BIW12_13095"/>
<evidence type="ECO:0000256" key="4">
    <source>
        <dbReference type="ARBA" id="ARBA00022741"/>
    </source>
</evidence>
<evidence type="ECO:0000256" key="3">
    <source>
        <dbReference type="ARBA" id="ARBA00022723"/>
    </source>
</evidence>
<keyword evidence="3 8" id="KW-0479">Metal-binding</keyword>
<dbReference type="GO" id="GO:0061603">
    <property type="term" value="F:molybdenum cofactor guanylyltransferase activity"/>
    <property type="evidence" value="ECO:0007669"/>
    <property type="project" value="UniProtKB-EC"/>
</dbReference>
<keyword evidence="2 8" id="KW-0808">Transferase</keyword>
<keyword evidence="4 8" id="KW-0547">Nucleotide-binding</keyword>
<keyword evidence="6 8" id="KW-0342">GTP-binding</keyword>
<comment type="subcellular location">
    <subcellularLocation>
        <location evidence="8">Cytoplasm</location>
    </subcellularLocation>
</comment>
<feature type="binding site" evidence="8">
    <location>
        <begin position="9"/>
        <end position="11"/>
    </location>
    <ligand>
        <name>GTP</name>
        <dbReference type="ChEBI" id="CHEBI:37565"/>
    </ligand>
</feature>
<dbReference type="GO" id="GO:0006777">
    <property type="term" value="P:Mo-molybdopterin cofactor biosynthetic process"/>
    <property type="evidence" value="ECO:0007669"/>
    <property type="project" value="UniProtKB-KW"/>
</dbReference>
<evidence type="ECO:0000256" key="7">
    <source>
        <dbReference type="ARBA" id="ARBA00023150"/>
    </source>
</evidence>
<evidence type="ECO:0000256" key="2">
    <source>
        <dbReference type="ARBA" id="ARBA00022679"/>
    </source>
</evidence>
<evidence type="ECO:0000256" key="6">
    <source>
        <dbReference type="ARBA" id="ARBA00023134"/>
    </source>
</evidence>
<dbReference type="KEGG" id="fcm:BIW12_13095"/>